<evidence type="ECO:0000313" key="5">
    <source>
        <dbReference type="EMBL" id="SDS29830.1"/>
    </source>
</evidence>
<keyword evidence="1" id="KW-0472">Membrane</keyword>
<dbReference type="EMBL" id="BAABWD010000001">
    <property type="protein sequence ID" value="GAA6130996.1"/>
    <property type="molecule type" value="Genomic_DNA"/>
</dbReference>
<dbReference type="Pfam" id="PF14341">
    <property type="entry name" value="PilX_N"/>
    <property type="match status" value="1"/>
</dbReference>
<reference evidence="6" key="2">
    <citation type="submission" date="2016-10" db="EMBL/GenBank/DDBJ databases">
        <authorList>
            <person name="Varghese N."/>
            <person name="Submissions S."/>
        </authorList>
    </citation>
    <scope>NUCLEOTIDE SEQUENCE [LARGE SCALE GENOMIC DNA]</scope>
    <source>
        <strain evidence="6">JCM 14963</strain>
    </source>
</reference>
<reference evidence="5" key="1">
    <citation type="submission" date="2016-10" db="EMBL/GenBank/DDBJ databases">
        <authorList>
            <person name="de Groot N.N."/>
        </authorList>
    </citation>
    <scope>NUCLEOTIDE SEQUENCE [LARGE SCALE GENOMIC DNA]</scope>
    <source>
        <strain evidence="5">JCM 14963</strain>
    </source>
</reference>
<name>A0A1H1R2H4_9GAMM</name>
<gene>
    <name evidence="4" type="ORF">NBRC116187_13560</name>
    <name evidence="5" type="ORF">SAMN05216271_1610</name>
</gene>
<dbReference type="EMBL" id="LT629763">
    <property type="protein sequence ID" value="SDS29830.1"/>
    <property type="molecule type" value="Genomic_DNA"/>
</dbReference>
<evidence type="ECO:0000259" key="2">
    <source>
        <dbReference type="Pfam" id="PF13681"/>
    </source>
</evidence>
<evidence type="ECO:0000256" key="1">
    <source>
        <dbReference type="SAM" id="Phobius"/>
    </source>
</evidence>
<evidence type="ECO:0000313" key="7">
    <source>
        <dbReference type="Proteomes" id="UP001486808"/>
    </source>
</evidence>
<dbReference type="RefSeq" id="WP_092285510.1">
    <property type="nucleotide sequence ID" value="NZ_BAABWD010000001.1"/>
</dbReference>
<feature type="transmembrane region" description="Helical" evidence="1">
    <location>
        <begin position="12"/>
        <end position="33"/>
    </location>
</feature>
<keyword evidence="1" id="KW-0812">Transmembrane</keyword>
<dbReference type="STRING" id="472181.SAMN05216271_1610"/>
<keyword evidence="7" id="KW-1185">Reference proteome</keyword>
<dbReference type="OrthoDB" id="5801860at2"/>
<dbReference type="InterPro" id="IPR025205">
    <property type="entry name" value="PilX/PilW_C"/>
</dbReference>
<dbReference type="InterPro" id="IPR025746">
    <property type="entry name" value="PilX_N_dom"/>
</dbReference>
<accession>A0A1H1R2H4</accession>
<dbReference type="Pfam" id="PF13681">
    <property type="entry name" value="PilX"/>
    <property type="match status" value="1"/>
</dbReference>
<dbReference type="Proteomes" id="UP001486808">
    <property type="component" value="Unassembled WGS sequence"/>
</dbReference>
<dbReference type="AlphaFoldDB" id="A0A1H1R2H4"/>
<sequence length="184" mass="19346">MNTSHLRSRQSGAALLVALIMLLVVTMIGLASIRSTTLNEKMSSNMYDRSLSYQGAEAALRAGEAAIEADQTLGRDCTNANTNCPSIPTNTFTNNTDGWATVAADYRVNSAKLGSTPQYYIEKMGTVGGTDELDIGSSANCANYAGCDQSAPNAVLFRITGRSGVPAGDGRSVVALQITVKQNL</sequence>
<dbReference type="Proteomes" id="UP000243413">
    <property type="component" value="Chromosome I"/>
</dbReference>
<evidence type="ECO:0000259" key="3">
    <source>
        <dbReference type="Pfam" id="PF14341"/>
    </source>
</evidence>
<keyword evidence="1" id="KW-1133">Transmembrane helix</keyword>
<organism evidence="5 6">
    <name type="scientific">Halopseudomonas sabulinigri</name>
    <dbReference type="NCBI Taxonomy" id="472181"/>
    <lineage>
        <taxon>Bacteria</taxon>
        <taxon>Pseudomonadati</taxon>
        <taxon>Pseudomonadota</taxon>
        <taxon>Gammaproteobacteria</taxon>
        <taxon>Pseudomonadales</taxon>
        <taxon>Pseudomonadaceae</taxon>
        <taxon>Halopseudomonas</taxon>
    </lineage>
</organism>
<evidence type="ECO:0000313" key="6">
    <source>
        <dbReference type="Proteomes" id="UP000243413"/>
    </source>
</evidence>
<proteinExistence type="predicted"/>
<feature type="domain" description="PilX/PilW C-terminal" evidence="2">
    <location>
        <begin position="80"/>
        <end position="180"/>
    </location>
</feature>
<feature type="domain" description="Type 4 fimbrial biogenesis protein PilX N-terminal" evidence="3">
    <location>
        <begin position="11"/>
        <end position="61"/>
    </location>
</feature>
<evidence type="ECO:0000313" key="4">
    <source>
        <dbReference type="EMBL" id="GAA6130996.1"/>
    </source>
</evidence>
<protein>
    <submittedName>
        <fullName evidence="5">Type IV pilus assembly protein PilX</fullName>
    </submittedName>
</protein>
<reference evidence="4 7" key="3">
    <citation type="submission" date="2024-04" db="EMBL/GenBank/DDBJ databases">
        <title>Draft genome sequence of Halopseudomonas sabulinigri NBRC 116187.</title>
        <authorList>
            <person name="Miyakawa T."/>
            <person name="Kusuya Y."/>
            <person name="Miura T."/>
        </authorList>
    </citation>
    <scope>NUCLEOTIDE SEQUENCE [LARGE SCALE GENOMIC DNA]</scope>
    <source>
        <strain evidence="4 7">4NH20-0042</strain>
    </source>
</reference>